<evidence type="ECO:0000256" key="4">
    <source>
        <dbReference type="ARBA" id="ARBA00022989"/>
    </source>
</evidence>
<reference evidence="7 8" key="1">
    <citation type="submission" date="2024-09" db="EMBL/GenBank/DDBJ databases">
        <authorList>
            <person name="Sun Q."/>
            <person name="Mori K."/>
        </authorList>
    </citation>
    <scope>NUCLEOTIDE SEQUENCE [LARGE SCALE GENOMIC DNA]</scope>
    <source>
        <strain evidence="7 8">JCM 15389</strain>
    </source>
</reference>
<feature type="transmembrane region" description="Helical" evidence="6">
    <location>
        <begin position="148"/>
        <end position="168"/>
    </location>
</feature>
<dbReference type="Proteomes" id="UP001589788">
    <property type="component" value="Unassembled WGS sequence"/>
</dbReference>
<dbReference type="InterPro" id="IPR004923">
    <property type="entry name" value="FTR1/Fip1/EfeU"/>
</dbReference>
<comment type="similarity">
    <text evidence="2">Belongs to the oxidase-dependent Fe transporter (OFeT) (TC 9.A.10.1) family.</text>
</comment>
<keyword evidence="3 6" id="KW-0812">Transmembrane</keyword>
<proteinExistence type="inferred from homology"/>
<feature type="transmembrane region" description="Helical" evidence="6">
    <location>
        <begin position="175"/>
        <end position="196"/>
    </location>
</feature>
<keyword evidence="4 6" id="KW-1133">Transmembrane helix</keyword>
<evidence type="ECO:0000256" key="1">
    <source>
        <dbReference type="ARBA" id="ARBA00004141"/>
    </source>
</evidence>
<dbReference type="EMBL" id="JBHLYQ010000060">
    <property type="protein sequence ID" value="MFC0081968.1"/>
    <property type="molecule type" value="Genomic_DNA"/>
</dbReference>
<keyword evidence="5 6" id="KW-0472">Membrane</keyword>
<organism evidence="7 8">
    <name type="scientific">Aciditerrimonas ferrireducens</name>
    <dbReference type="NCBI Taxonomy" id="667306"/>
    <lineage>
        <taxon>Bacteria</taxon>
        <taxon>Bacillati</taxon>
        <taxon>Actinomycetota</taxon>
        <taxon>Acidimicrobiia</taxon>
        <taxon>Acidimicrobiales</taxon>
        <taxon>Acidimicrobiaceae</taxon>
        <taxon>Aciditerrimonas</taxon>
    </lineage>
</organism>
<feature type="transmembrane region" description="Helical" evidence="6">
    <location>
        <begin position="247"/>
        <end position="265"/>
    </location>
</feature>
<sequence length="275" mass="29723">MLATLVIFLREGVEASMIVTILLAYLDRIGQRRYFRDVVFGVLSALGLAAAGGVAAYLTIRHYDGSKVQTIFETVTFLVAAAVLTGMTFWMRNHARTISAELRARTEAAMSKGARRGLFLLAFQAVGREGLETAVFTLAVVFSTTPASAGLGALIGLVLALGLALAIYRLRFTINLGAFFKVVGVLLMVFAAALLVDATENLQQLGWLPSAGGPLWDTSRLLAEGSSLGDVAHSFLGYVQRPNPLELAVWLVYVGVAVLLFLAPWRRRGHQARRL</sequence>
<evidence type="ECO:0000256" key="3">
    <source>
        <dbReference type="ARBA" id="ARBA00022692"/>
    </source>
</evidence>
<dbReference type="RefSeq" id="WP_248107362.1">
    <property type="nucleotide sequence ID" value="NZ_JAKHEX010000009.1"/>
</dbReference>
<comment type="subcellular location">
    <subcellularLocation>
        <location evidence="1">Membrane</location>
        <topology evidence="1">Multi-pass membrane protein</topology>
    </subcellularLocation>
</comment>
<feature type="transmembrane region" description="Helical" evidence="6">
    <location>
        <begin position="118"/>
        <end position="142"/>
    </location>
</feature>
<evidence type="ECO:0000313" key="7">
    <source>
        <dbReference type="EMBL" id="MFC0081968.1"/>
    </source>
</evidence>
<evidence type="ECO:0000256" key="5">
    <source>
        <dbReference type="ARBA" id="ARBA00023136"/>
    </source>
</evidence>
<comment type="caution">
    <text evidence="7">The sequence shown here is derived from an EMBL/GenBank/DDBJ whole genome shotgun (WGS) entry which is preliminary data.</text>
</comment>
<protein>
    <submittedName>
        <fullName evidence="7">FTR1 family protein</fullName>
    </submittedName>
</protein>
<feature type="transmembrane region" description="Helical" evidence="6">
    <location>
        <begin position="6"/>
        <end position="26"/>
    </location>
</feature>
<evidence type="ECO:0000256" key="6">
    <source>
        <dbReference type="SAM" id="Phobius"/>
    </source>
</evidence>
<evidence type="ECO:0000256" key="2">
    <source>
        <dbReference type="ARBA" id="ARBA00008333"/>
    </source>
</evidence>
<dbReference type="PANTHER" id="PTHR31632:SF2">
    <property type="entry name" value="PLASMA MEMBRANE IRON PERMEASE"/>
    <property type="match status" value="1"/>
</dbReference>
<dbReference type="Pfam" id="PF03239">
    <property type="entry name" value="FTR1"/>
    <property type="match status" value="1"/>
</dbReference>
<name>A0ABV6C2Q2_9ACTN</name>
<keyword evidence="8" id="KW-1185">Reference proteome</keyword>
<feature type="transmembrane region" description="Helical" evidence="6">
    <location>
        <begin position="38"/>
        <end position="58"/>
    </location>
</feature>
<dbReference type="PANTHER" id="PTHR31632">
    <property type="entry name" value="IRON TRANSPORTER FTH1"/>
    <property type="match status" value="1"/>
</dbReference>
<gene>
    <name evidence="7" type="ORF">ACFFRE_07380</name>
</gene>
<evidence type="ECO:0000313" key="8">
    <source>
        <dbReference type="Proteomes" id="UP001589788"/>
    </source>
</evidence>
<feature type="transmembrane region" description="Helical" evidence="6">
    <location>
        <begin position="70"/>
        <end position="90"/>
    </location>
</feature>
<accession>A0ABV6C2Q2</accession>